<evidence type="ECO:0000256" key="1">
    <source>
        <dbReference type="SAM" id="MobiDB-lite"/>
    </source>
</evidence>
<dbReference type="EMBL" id="JBHTMK010000064">
    <property type="protein sequence ID" value="MFD1373090.1"/>
    <property type="molecule type" value="Genomic_DNA"/>
</dbReference>
<keyword evidence="2" id="KW-0732">Signal</keyword>
<sequence length="163" mass="16699">MHHDKRTVKRPGYAARGIAVLAVAVGLATTAGTVWAGTGPDVDPAPAPSAPVVAKPGFYETYRGHHIMGWGADAKACAYIDGVPLVLYPSGDGRYTSNLAGFQQEASVRAITKASVKTLGDLAPAVPSDAPAHCPALIVRKPAAKPTTSAPVPKPAAEPVSKK</sequence>
<evidence type="ECO:0000313" key="4">
    <source>
        <dbReference type="Proteomes" id="UP001597183"/>
    </source>
</evidence>
<evidence type="ECO:0000313" key="3">
    <source>
        <dbReference type="EMBL" id="MFD1373090.1"/>
    </source>
</evidence>
<organism evidence="3 4">
    <name type="scientific">Actinoplanes sichuanensis</name>
    <dbReference type="NCBI Taxonomy" id="512349"/>
    <lineage>
        <taxon>Bacteria</taxon>
        <taxon>Bacillati</taxon>
        <taxon>Actinomycetota</taxon>
        <taxon>Actinomycetes</taxon>
        <taxon>Micromonosporales</taxon>
        <taxon>Micromonosporaceae</taxon>
        <taxon>Actinoplanes</taxon>
    </lineage>
</organism>
<dbReference type="InterPro" id="IPR010928">
    <property type="entry name" value="MelC1"/>
</dbReference>
<evidence type="ECO:0000256" key="2">
    <source>
        <dbReference type="SAM" id="SignalP"/>
    </source>
</evidence>
<dbReference type="RefSeq" id="WP_317796838.1">
    <property type="nucleotide sequence ID" value="NZ_AP028461.1"/>
</dbReference>
<name>A0ABW4AQX2_9ACTN</name>
<dbReference type="Proteomes" id="UP001597183">
    <property type="component" value="Unassembled WGS sequence"/>
</dbReference>
<feature type="region of interest" description="Disordered" evidence="1">
    <location>
        <begin position="144"/>
        <end position="163"/>
    </location>
</feature>
<proteinExistence type="predicted"/>
<protein>
    <submittedName>
        <fullName evidence="3">Tyrosinase family oxidase copper chaperone</fullName>
    </submittedName>
</protein>
<comment type="caution">
    <text evidence="3">The sequence shown here is derived from an EMBL/GenBank/DDBJ whole genome shotgun (WGS) entry which is preliminary data.</text>
</comment>
<feature type="signal peptide" evidence="2">
    <location>
        <begin position="1"/>
        <end position="36"/>
    </location>
</feature>
<gene>
    <name evidence="3" type="ORF">ACFQ5G_47840</name>
</gene>
<dbReference type="InterPro" id="IPR023199">
    <property type="entry name" value="GriE/MELC1_sf"/>
</dbReference>
<accession>A0ABW4AQX2</accession>
<dbReference type="Gene3D" id="3.30.1880.10">
    <property type="entry name" value="protein ne1242 domain like"/>
    <property type="match status" value="1"/>
</dbReference>
<dbReference type="Pfam" id="PF06236">
    <property type="entry name" value="MelC1"/>
    <property type="match status" value="1"/>
</dbReference>
<reference evidence="4" key="1">
    <citation type="journal article" date="2019" name="Int. J. Syst. Evol. Microbiol.">
        <title>The Global Catalogue of Microorganisms (GCM) 10K type strain sequencing project: providing services to taxonomists for standard genome sequencing and annotation.</title>
        <authorList>
            <consortium name="The Broad Institute Genomics Platform"/>
            <consortium name="The Broad Institute Genome Sequencing Center for Infectious Disease"/>
            <person name="Wu L."/>
            <person name="Ma J."/>
        </authorList>
    </citation>
    <scope>NUCLEOTIDE SEQUENCE [LARGE SCALE GENOMIC DNA]</scope>
    <source>
        <strain evidence="4">CCM 7526</strain>
    </source>
</reference>
<keyword evidence="4" id="KW-1185">Reference proteome</keyword>
<feature type="chain" id="PRO_5045143437" evidence="2">
    <location>
        <begin position="37"/>
        <end position="163"/>
    </location>
</feature>